<dbReference type="PROSITE" id="PS51154">
    <property type="entry name" value="MACRO"/>
    <property type="match status" value="1"/>
</dbReference>
<dbReference type="RefSeq" id="WP_014625647.1">
    <property type="nucleotide sequence ID" value="NC_017583.1"/>
</dbReference>
<dbReference type="Proteomes" id="UP000007254">
    <property type="component" value="Chromosome"/>
</dbReference>
<organism evidence="2 3">
    <name type="scientific">Winmispira thermophila (strain ATCC 700085 / DSM 6578 / Z-1203)</name>
    <name type="common">Spirochaeta thermophila</name>
    <dbReference type="NCBI Taxonomy" id="869211"/>
    <lineage>
        <taxon>Bacteria</taxon>
        <taxon>Pseudomonadati</taxon>
        <taxon>Spirochaetota</taxon>
        <taxon>Spirochaetia</taxon>
        <taxon>Winmispirales</taxon>
        <taxon>Winmispiraceae</taxon>
        <taxon>Winmispira</taxon>
    </lineage>
</organism>
<dbReference type="Gene3D" id="3.40.220.10">
    <property type="entry name" value="Leucine Aminopeptidase, subunit E, domain 1"/>
    <property type="match status" value="1"/>
</dbReference>
<name>G0GEY5_WINT7</name>
<dbReference type="HOGENOM" id="CLU_046550_5_1_12"/>
<gene>
    <name evidence="2" type="ordered locus">Spith_2073</name>
</gene>
<dbReference type="EMBL" id="CP002903">
    <property type="protein sequence ID" value="AEJ62329.1"/>
    <property type="molecule type" value="Genomic_DNA"/>
</dbReference>
<dbReference type="CDD" id="cd02908">
    <property type="entry name" value="Macro_OAADPr_deacetylase"/>
    <property type="match status" value="1"/>
</dbReference>
<sequence>MARITYRDIVIETRQGDIASQPDLEAIVNAANAMLMPGGGVAGAIHRAAGPGLAEECRTYAPIKPGEAVITGGHNLPNRYVIHTLGPVYGQDKPEADILARCYENSLTLCEKHQIESVGFPAISTGVFGYPMREAAEVAFATIKSMIEKGLTYPKRIVFVLYRSQDQALHDEVLSRIFPSS</sequence>
<evidence type="ECO:0000259" key="1">
    <source>
        <dbReference type="PROSITE" id="PS51154"/>
    </source>
</evidence>
<feature type="domain" description="Macro" evidence="1">
    <location>
        <begin position="1"/>
        <end position="178"/>
    </location>
</feature>
<protein>
    <submittedName>
        <fullName evidence="2">Appr-1-p processing domain protein</fullName>
    </submittedName>
</protein>
<dbReference type="KEGG" id="stq:Spith_2073"/>
<dbReference type="AlphaFoldDB" id="G0GEY5"/>
<evidence type="ECO:0000313" key="2">
    <source>
        <dbReference type="EMBL" id="AEJ62329.1"/>
    </source>
</evidence>
<dbReference type="Pfam" id="PF01661">
    <property type="entry name" value="Macro"/>
    <property type="match status" value="1"/>
</dbReference>
<dbReference type="InterPro" id="IPR043472">
    <property type="entry name" value="Macro_dom-like"/>
</dbReference>
<dbReference type="PANTHER" id="PTHR11106:SF27">
    <property type="entry name" value="MACRO DOMAIN-CONTAINING PROTEIN"/>
    <property type="match status" value="1"/>
</dbReference>
<accession>G0GEY5</accession>
<dbReference type="SUPFAM" id="SSF52949">
    <property type="entry name" value="Macro domain-like"/>
    <property type="match status" value="1"/>
</dbReference>
<reference evidence="2 3" key="1">
    <citation type="submission" date="2011-06" db="EMBL/GenBank/DDBJ databases">
        <title>The complete genome of Spirochaeta thermophila DSM 6578.</title>
        <authorList>
            <consortium name="US DOE Joint Genome Institute (JGI-PGF)"/>
            <person name="Lucas S."/>
            <person name="Lapidus A."/>
            <person name="Bruce D."/>
            <person name="Goodwin L."/>
            <person name="Pitluck S."/>
            <person name="Peters L."/>
            <person name="Kyrpides N."/>
            <person name="Mavromatis K."/>
            <person name="Ivanova N."/>
            <person name="Mikailova N."/>
            <person name="Pagani I."/>
            <person name="Chertkov O."/>
            <person name="Detter J.C."/>
            <person name="Tapia R."/>
            <person name="Han C."/>
            <person name="Land M."/>
            <person name="Hauser L."/>
            <person name="Markowitz V."/>
            <person name="Cheng J.-F."/>
            <person name="Hugenholtz P."/>
            <person name="Woyke T."/>
            <person name="Wu D."/>
            <person name="Spring S."/>
            <person name="Merkhoffer B."/>
            <person name="Schneider S."/>
            <person name="Klenk H.-P."/>
            <person name="Eisen J.A."/>
        </authorList>
    </citation>
    <scope>NUCLEOTIDE SEQUENCE [LARGE SCALE GENOMIC DNA]</scope>
    <source>
        <strain evidence="3">ATCC 700085 / DSM 6578 / Z-1203</strain>
    </source>
</reference>
<dbReference type="PANTHER" id="PTHR11106">
    <property type="entry name" value="GANGLIOSIDE INDUCED DIFFERENTIATION ASSOCIATED PROTEIN 2-RELATED"/>
    <property type="match status" value="1"/>
</dbReference>
<evidence type="ECO:0000313" key="3">
    <source>
        <dbReference type="Proteomes" id="UP000007254"/>
    </source>
</evidence>
<dbReference type="SMART" id="SM00506">
    <property type="entry name" value="A1pp"/>
    <property type="match status" value="1"/>
</dbReference>
<proteinExistence type="predicted"/>
<dbReference type="InterPro" id="IPR002589">
    <property type="entry name" value="Macro_dom"/>
</dbReference>
<keyword evidence="3" id="KW-1185">Reference proteome</keyword>
<dbReference type="OrthoDB" id="6194521at2"/>